<evidence type="ECO:0000313" key="3">
    <source>
        <dbReference type="Proteomes" id="UP001362999"/>
    </source>
</evidence>
<dbReference type="Pfam" id="PF12937">
    <property type="entry name" value="F-box-like"/>
    <property type="match status" value="1"/>
</dbReference>
<dbReference type="SUPFAM" id="SSF52047">
    <property type="entry name" value="RNI-like"/>
    <property type="match status" value="1"/>
</dbReference>
<dbReference type="Proteomes" id="UP001362999">
    <property type="component" value="Unassembled WGS sequence"/>
</dbReference>
<proteinExistence type="predicted"/>
<gene>
    <name evidence="2" type="ORF">R3P38DRAFT_65050</name>
</gene>
<dbReference type="InterPro" id="IPR032675">
    <property type="entry name" value="LRR_dom_sf"/>
</dbReference>
<keyword evidence="3" id="KW-1185">Reference proteome</keyword>
<evidence type="ECO:0000259" key="1">
    <source>
        <dbReference type="PROSITE" id="PS50181"/>
    </source>
</evidence>
<sequence>MDLDQAVTVALASGHLSGILPSSVSVTKVIKALIAASEERIAQIDSQIRDLQCMRDRESGLIAWLKLGISPIRKLPDEMLTNIIRHARTTVQSSFWLSQVCKHWRQLAHRTPALWTGQLPLRLLTVADPSPEHIAVIKAYVQRSNPLPLYYNLSNFFSSNKTISPAVAEGLLVGAARWVYLSVEGYPSLLQALAKLPSEPLKMLGSVALRGGTKAQMLVSAFLCAPLLHRVALRVAHTDKFPMPWPQLTELELSENNFSLWIGILLQCTNLVHAKIYASRNVERDEDTDNLIPVALPFLETLDLHLATHQVASCFGRLTLPELRKLEMVLDTEAGEWAAPTSAVFSQFQDRSPNIEDFSLELCNIYSIALHSILLHSPNLTDFRLDCCRDSVDDYLLEEIQRYDEDQVHLVPRLERLLLWVVDDAWTEERLLVMIKSRWWTTEELQALPEPLPVARLERVDISRTDDEGPPFSQSFQQEISRLKAQGLNVEVR</sequence>
<dbReference type="Gene3D" id="3.80.10.10">
    <property type="entry name" value="Ribonuclease Inhibitor"/>
    <property type="match status" value="1"/>
</dbReference>
<reference evidence="2 3" key="1">
    <citation type="journal article" date="2024" name="J Genomics">
        <title>Draft genome sequencing and assembly of Favolaschia claudopus CIRM-BRFM 2984 isolated from oak limbs.</title>
        <authorList>
            <person name="Navarro D."/>
            <person name="Drula E."/>
            <person name="Chaduli D."/>
            <person name="Cazenave R."/>
            <person name="Ahrendt S."/>
            <person name="Wang J."/>
            <person name="Lipzen A."/>
            <person name="Daum C."/>
            <person name="Barry K."/>
            <person name="Grigoriev I.V."/>
            <person name="Favel A."/>
            <person name="Rosso M.N."/>
            <person name="Martin F."/>
        </authorList>
    </citation>
    <scope>NUCLEOTIDE SEQUENCE [LARGE SCALE GENOMIC DNA]</scope>
    <source>
        <strain evidence="2 3">CIRM-BRFM 2984</strain>
    </source>
</reference>
<accession>A0AAW0EJQ5</accession>
<dbReference type="InterPro" id="IPR036047">
    <property type="entry name" value="F-box-like_dom_sf"/>
</dbReference>
<dbReference type="InterPro" id="IPR001810">
    <property type="entry name" value="F-box_dom"/>
</dbReference>
<feature type="domain" description="F-box" evidence="1">
    <location>
        <begin position="69"/>
        <end position="118"/>
    </location>
</feature>
<protein>
    <recommendedName>
        <fullName evidence="1">F-box domain-containing protein</fullName>
    </recommendedName>
</protein>
<organism evidence="2 3">
    <name type="scientific">Favolaschia claudopus</name>
    <dbReference type="NCBI Taxonomy" id="2862362"/>
    <lineage>
        <taxon>Eukaryota</taxon>
        <taxon>Fungi</taxon>
        <taxon>Dikarya</taxon>
        <taxon>Basidiomycota</taxon>
        <taxon>Agaricomycotina</taxon>
        <taxon>Agaricomycetes</taxon>
        <taxon>Agaricomycetidae</taxon>
        <taxon>Agaricales</taxon>
        <taxon>Marasmiineae</taxon>
        <taxon>Mycenaceae</taxon>
        <taxon>Favolaschia</taxon>
    </lineage>
</organism>
<dbReference type="Gene3D" id="1.20.1280.50">
    <property type="match status" value="1"/>
</dbReference>
<comment type="caution">
    <text evidence="2">The sequence shown here is derived from an EMBL/GenBank/DDBJ whole genome shotgun (WGS) entry which is preliminary data.</text>
</comment>
<name>A0AAW0EJQ5_9AGAR</name>
<dbReference type="EMBL" id="JAWWNJ010000001">
    <property type="protein sequence ID" value="KAK7065050.1"/>
    <property type="molecule type" value="Genomic_DNA"/>
</dbReference>
<dbReference type="AlphaFoldDB" id="A0AAW0EJQ5"/>
<evidence type="ECO:0000313" key="2">
    <source>
        <dbReference type="EMBL" id="KAK7065050.1"/>
    </source>
</evidence>
<dbReference type="PROSITE" id="PS50181">
    <property type="entry name" value="FBOX"/>
    <property type="match status" value="1"/>
</dbReference>
<dbReference type="SUPFAM" id="SSF81383">
    <property type="entry name" value="F-box domain"/>
    <property type="match status" value="1"/>
</dbReference>